<evidence type="ECO:0008006" key="4">
    <source>
        <dbReference type="Google" id="ProtNLM"/>
    </source>
</evidence>
<evidence type="ECO:0000256" key="1">
    <source>
        <dbReference type="SAM" id="MobiDB-lite"/>
    </source>
</evidence>
<feature type="compositionally biased region" description="Pro residues" evidence="1">
    <location>
        <begin position="87"/>
        <end position="97"/>
    </location>
</feature>
<reference evidence="3" key="1">
    <citation type="journal article" date="2020" name="mSystems">
        <title>Genome- and Community-Level Interaction Insights into Carbon Utilization and Element Cycling Functions of Hydrothermarchaeota in Hydrothermal Sediment.</title>
        <authorList>
            <person name="Zhou Z."/>
            <person name="Liu Y."/>
            <person name="Xu W."/>
            <person name="Pan J."/>
            <person name="Luo Z.H."/>
            <person name="Li M."/>
        </authorList>
    </citation>
    <scope>NUCLEOTIDE SEQUENCE</scope>
    <source>
        <strain evidence="3">SpSt-997</strain>
    </source>
</reference>
<dbReference type="InterPro" id="IPR045767">
    <property type="entry name" value="DUF6134"/>
</dbReference>
<comment type="caution">
    <text evidence="3">The sequence shown here is derived from an EMBL/GenBank/DDBJ whole genome shotgun (WGS) entry which is preliminary data.</text>
</comment>
<feature type="signal peptide" evidence="2">
    <location>
        <begin position="1"/>
        <end position="23"/>
    </location>
</feature>
<name>A0A8J4M679_9PROT</name>
<sequence length="263" mass="28093">MIERRVFLLAGGALVWPAGWASAWAAAATPQPGADLPVPASGSLGFRIMRKGDVIGTHTLAFSQKGRTDQPAPADQKPPQGTAATPAKPPPAVKPPPPLGPLTVHIVVDIVVRLGPLPLYRYNHSNIETWVGDTLQGFAATTNDNGTRKQVVARRENGPLMVEAGKLHYAAPLEAIGNTYWNPRTLKVPLIDTEEGRLLAPHVADQGVAPVQRADGRDITAQHYALSGDLAVELWYADAKPAPNWVALALTGRDGSRITYELL</sequence>
<feature type="compositionally biased region" description="Low complexity" evidence="1">
    <location>
        <begin position="69"/>
        <end position="86"/>
    </location>
</feature>
<protein>
    <recommendedName>
        <fullName evidence="4">DUF3108 domain-containing protein</fullName>
    </recommendedName>
</protein>
<accession>A0A8J4M679</accession>
<dbReference type="AlphaFoldDB" id="A0A8J4M679"/>
<proteinExistence type="predicted"/>
<dbReference type="Pfam" id="PF19630">
    <property type="entry name" value="DUF6134"/>
    <property type="match status" value="1"/>
</dbReference>
<gene>
    <name evidence="3" type="ORF">ENY07_09810</name>
</gene>
<keyword evidence="2" id="KW-0732">Signal</keyword>
<dbReference type="EMBL" id="DTQM01000188">
    <property type="protein sequence ID" value="HGC43496.1"/>
    <property type="molecule type" value="Genomic_DNA"/>
</dbReference>
<feature type="chain" id="PRO_5035262616" description="DUF3108 domain-containing protein" evidence="2">
    <location>
        <begin position="24"/>
        <end position="263"/>
    </location>
</feature>
<evidence type="ECO:0000256" key="2">
    <source>
        <dbReference type="SAM" id="SignalP"/>
    </source>
</evidence>
<feature type="region of interest" description="Disordered" evidence="1">
    <location>
        <begin position="63"/>
        <end position="97"/>
    </location>
</feature>
<evidence type="ECO:0000313" key="3">
    <source>
        <dbReference type="EMBL" id="HGC43496.1"/>
    </source>
</evidence>
<organism evidence="3">
    <name type="scientific">Acidicaldus sp</name>
    <dbReference type="NCBI Taxonomy" id="1872105"/>
    <lineage>
        <taxon>Bacteria</taxon>
        <taxon>Pseudomonadati</taxon>
        <taxon>Pseudomonadota</taxon>
        <taxon>Alphaproteobacteria</taxon>
        <taxon>Acetobacterales</taxon>
        <taxon>Acetobacteraceae</taxon>
        <taxon>Acidicaldus</taxon>
    </lineage>
</organism>